<evidence type="ECO:0000313" key="2">
    <source>
        <dbReference type="Proteomes" id="UP000237105"/>
    </source>
</evidence>
<keyword evidence="2" id="KW-1185">Reference proteome</keyword>
<dbReference type="GO" id="GO:0048564">
    <property type="term" value="P:photosystem I assembly"/>
    <property type="evidence" value="ECO:0007669"/>
    <property type="project" value="InterPro"/>
</dbReference>
<dbReference type="InterPro" id="IPR037736">
    <property type="entry name" value="PSA3"/>
</dbReference>
<name>A0A2P5AJG8_PARAD</name>
<organism evidence="1 2">
    <name type="scientific">Parasponia andersonii</name>
    <name type="common">Sponia andersonii</name>
    <dbReference type="NCBI Taxonomy" id="3476"/>
    <lineage>
        <taxon>Eukaryota</taxon>
        <taxon>Viridiplantae</taxon>
        <taxon>Streptophyta</taxon>
        <taxon>Embryophyta</taxon>
        <taxon>Tracheophyta</taxon>
        <taxon>Spermatophyta</taxon>
        <taxon>Magnoliopsida</taxon>
        <taxon>eudicotyledons</taxon>
        <taxon>Gunneridae</taxon>
        <taxon>Pentapetalae</taxon>
        <taxon>rosids</taxon>
        <taxon>fabids</taxon>
        <taxon>Rosales</taxon>
        <taxon>Cannabaceae</taxon>
        <taxon>Parasponia</taxon>
    </lineage>
</organism>
<dbReference type="Proteomes" id="UP000237105">
    <property type="component" value="Unassembled WGS sequence"/>
</dbReference>
<proteinExistence type="predicted"/>
<accession>A0A2P5AJG8</accession>
<dbReference type="PANTHER" id="PTHR36770">
    <property type="entry name" value="PHOTOSYSTEM I ASSEMBLY FACTOR PSA3, CHLOROPLASTIC"/>
    <property type="match status" value="1"/>
</dbReference>
<dbReference type="AlphaFoldDB" id="A0A2P5AJG8"/>
<evidence type="ECO:0000313" key="1">
    <source>
        <dbReference type="EMBL" id="PON36657.1"/>
    </source>
</evidence>
<gene>
    <name evidence="1" type="ORF">PanWU01x14_326630</name>
</gene>
<dbReference type="OrthoDB" id="2013100at2759"/>
<comment type="caution">
    <text evidence="1">The sequence shown here is derived from an EMBL/GenBank/DDBJ whole genome shotgun (WGS) entry which is preliminary data.</text>
</comment>
<reference evidence="2" key="1">
    <citation type="submission" date="2016-06" db="EMBL/GenBank/DDBJ databases">
        <title>Parallel loss of symbiosis genes in relatives of nitrogen-fixing non-legume Parasponia.</title>
        <authorList>
            <person name="Van Velzen R."/>
            <person name="Holmer R."/>
            <person name="Bu F."/>
            <person name="Rutten L."/>
            <person name="Van Zeijl A."/>
            <person name="Liu W."/>
            <person name="Santuari L."/>
            <person name="Cao Q."/>
            <person name="Sharma T."/>
            <person name="Shen D."/>
            <person name="Roswanjaya Y."/>
            <person name="Wardhani T."/>
            <person name="Kalhor M.S."/>
            <person name="Jansen J."/>
            <person name="Van den Hoogen J."/>
            <person name="Gungor B."/>
            <person name="Hartog M."/>
            <person name="Hontelez J."/>
            <person name="Verver J."/>
            <person name="Yang W.-C."/>
            <person name="Schijlen E."/>
            <person name="Repin R."/>
            <person name="Schilthuizen M."/>
            <person name="Schranz E."/>
            <person name="Heidstra R."/>
            <person name="Miyata K."/>
            <person name="Fedorova E."/>
            <person name="Kohlen W."/>
            <person name="Bisseling T."/>
            <person name="Smit S."/>
            <person name="Geurts R."/>
        </authorList>
    </citation>
    <scope>NUCLEOTIDE SEQUENCE [LARGE SCALE GENOMIC DNA]</scope>
    <source>
        <strain evidence="2">cv. WU1-14</strain>
    </source>
</reference>
<dbReference type="EMBL" id="JXTB01000560">
    <property type="protein sequence ID" value="PON36657.1"/>
    <property type="molecule type" value="Genomic_DNA"/>
</dbReference>
<sequence>MVVVTSTSSSLQTFNNTTNSFYNIIRRPISPSSLLLLRQIYGNSGRPNRPKPPNSNGVLSIRAYMENPNSFSNFANKVIGALPVIGLFARIISEEGGVGGDLIDFAEFRRRVGKKCTPDDSRAFYEFQSRRGRAGEPLYVLLCCWLAAVGAGLLKSEEILEGAARLRISNDIEFEEETFLAMMNEAREKRAKLNAAAPTIAMEIRVEKSLEAIYVCCFGKEAIEEEDENLLNVMLSAVFPTVQKTEIQRIVKDKAERIAQGSDINIPEPKLLSKEAVRLQMKDLQFLQQNKDT</sequence>
<protein>
    <submittedName>
        <fullName evidence="1">Calcium homeostasis regulator</fullName>
    </submittedName>
</protein>
<dbReference type="PANTHER" id="PTHR36770:SF1">
    <property type="entry name" value="PHOTOSYSTEM I ASSEMBLY FACTOR PSA3, CHLOROPLASTIC"/>
    <property type="match status" value="1"/>
</dbReference>
<dbReference type="STRING" id="3476.A0A2P5AJG8"/>